<dbReference type="Proteomes" id="UP000576792">
    <property type="component" value="Unassembled WGS sequence"/>
</dbReference>
<evidence type="ECO:0000313" key="1">
    <source>
        <dbReference type="EMBL" id="NJC57304.1"/>
    </source>
</evidence>
<protein>
    <submittedName>
        <fullName evidence="1">Uncharacterized protein</fullName>
    </submittedName>
</protein>
<sequence length="31" mass="3339">MMMKLIATPYFQHRWAGNTTACLIGGQGLAG</sequence>
<accession>A0A846RT91</accession>
<evidence type="ECO:0000313" key="2">
    <source>
        <dbReference type="Proteomes" id="UP000576792"/>
    </source>
</evidence>
<organism evidence="1 2">
    <name type="scientific">Brevibacterium marinum</name>
    <dbReference type="NCBI Taxonomy" id="418643"/>
    <lineage>
        <taxon>Bacteria</taxon>
        <taxon>Bacillati</taxon>
        <taxon>Actinomycetota</taxon>
        <taxon>Actinomycetes</taxon>
        <taxon>Micrococcales</taxon>
        <taxon>Brevibacteriaceae</taxon>
        <taxon>Brevibacterium</taxon>
    </lineage>
</organism>
<gene>
    <name evidence="1" type="ORF">BKA07_002339</name>
</gene>
<keyword evidence="2" id="KW-1185">Reference proteome</keyword>
<comment type="caution">
    <text evidence="1">The sequence shown here is derived from an EMBL/GenBank/DDBJ whole genome shotgun (WGS) entry which is preliminary data.</text>
</comment>
<dbReference type="AlphaFoldDB" id="A0A846RT91"/>
<name>A0A846RT91_9MICO</name>
<reference evidence="1 2" key="1">
    <citation type="submission" date="2020-03" db="EMBL/GenBank/DDBJ databases">
        <title>Sequencing the genomes of 1000 actinobacteria strains.</title>
        <authorList>
            <person name="Klenk H.-P."/>
        </authorList>
    </citation>
    <scope>NUCLEOTIDE SEQUENCE [LARGE SCALE GENOMIC DNA]</scope>
    <source>
        <strain evidence="1 2">DSM 18964</strain>
    </source>
</reference>
<proteinExistence type="predicted"/>
<dbReference type="EMBL" id="JAATJN010000001">
    <property type="protein sequence ID" value="NJC57304.1"/>
    <property type="molecule type" value="Genomic_DNA"/>
</dbReference>